<reference evidence="3" key="1">
    <citation type="journal article" date="2011" name="Genome Biol.">
        <title>Comparative genomics of the social amoebae Dictyostelium discoideum and Dictyostelium purpureum.</title>
        <authorList>
            <consortium name="US DOE Joint Genome Institute (JGI-PGF)"/>
            <person name="Sucgang R."/>
            <person name="Kuo A."/>
            <person name="Tian X."/>
            <person name="Salerno W."/>
            <person name="Parikh A."/>
            <person name="Feasley C.L."/>
            <person name="Dalin E."/>
            <person name="Tu H."/>
            <person name="Huang E."/>
            <person name="Barry K."/>
            <person name="Lindquist E."/>
            <person name="Shapiro H."/>
            <person name="Bruce D."/>
            <person name="Schmutz J."/>
            <person name="Salamov A."/>
            <person name="Fey P."/>
            <person name="Gaudet P."/>
            <person name="Anjard C."/>
            <person name="Babu M.M."/>
            <person name="Basu S."/>
            <person name="Bushmanova Y."/>
            <person name="van der Wel H."/>
            <person name="Katoh-Kurasawa M."/>
            <person name="Dinh C."/>
            <person name="Coutinho P.M."/>
            <person name="Saito T."/>
            <person name="Elias M."/>
            <person name="Schaap P."/>
            <person name="Kay R.R."/>
            <person name="Henrissat B."/>
            <person name="Eichinger L."/>
            <person name="Rivero F."/>
            <person name="Putnam N.H."/>
            <person name="West C.M."/>
            <person name="Loomis W.F."/>
            <person name="Chisholm R.L."/>
            <person name="Shaulsky G."/>
            <person name="Strassmann J.E."/>
            <person name="Queller D.C."/>
            <person name="Kuspa A."/>
            <person name="Grigoriev I.V."/>
        </authorList>
    </citation>
    <scope>NUCLEOTIDE SEQUENCE [LARGE SCALE GENOMIC DNA]</scope>
    <source>
        <strain evidence="3">QSDP1</strain>
    </source>
</reference>
<gene>
    <name evidence="2" type="ORF">DICPUDRAFT_155644</name>
</gene>
<dbReference type="OMA" id="MKIYCAR"/>
<dbReference type="InParanoid" id="F0ZUJ4"/>
<dbReference type="EMBL" id="GL871195">
    <property type="protein sequence ID" value="EGC32393.1"/>
    <property type="molecule type" value="Genomic_DNA"/>
</dbReference>
<dbReference type="eggNOG" id="KOG1769">
    <property type="taxonomic scope" value="Eukaryota"/>
</dbReference>
<proteinExistence type="predicted"/>
<evidence type="ECO:0000259" key="1">
    <source>
        <dbReference type="PROSITE" id="PS50053"/>
    </source>
</evidence>
<dbReference type="SUPFAM" id="SSF54236">
    <property type="entry name" value="Ubiquitin-like"/>
    <property type="match status" value="1"/>
</dbReference>
<dbReference type="GO" id="GO:0016925">
    <property type="term" value="P:protein sumoylation"/>
    <property type="evidence" value="ECO:0000318"/>
    <property type="project" value="GO_Central"/>
</dbReference>
<dbReference type="PANTHER" id="PTHR10562">
    <property type="entry name" value="SMALL UBIQUITIN-RELATED MODIFIER"/>
    <property type="match status" value="1"/>
</dbReference>
<sequence>MENTKEENNDAPDVKPEDNHINLKVKSANGAEIFFKIKRTTPLKKLMDAYCQRQGLQQGSVRFLFDGQRVKDDATPISLDMDNDDAIDVVLQQTGGSF</sequence>
<dbReference type="VEuPathDB" id="AmoebaDB:DICPUDRAFT_155644"/>
<organism evidence="2 3">
    <name type="scientific">Dictyostelium purpureum</name>
    <name type="common">Slime mold</name>
    <dbReference type="NCBI Taxonomy" id="5786"/>
    <lineage>
        <taxon>Eukaryota</taxon>
        <taxon>Amoebozoa</taxon>
        <taxon>Evosea</taxon>
        <taxon>Eumycetozoa</taxon>
        <taxon>Dictyostelia</taxon>
        <taxon>Dictyosteliales</taxon>
        <taxon>Dictyosteliaceae</taxon>
        <taxon>Dictyostelium</taxon>
    </lineage>
</organism>
<name>F0ZUJ4_DICPU</name>
<dbReference type="GO" id="GO:0044389">
    <property type="term" value="F:ubiquitin-like protein ligase binding"/>
    <property type="evidence" value="ECO:0000318"/>
    <property type="project" value="GO_Central"/>
</dbReference>
<dbReference type="STRING" id="5786.F0ZUJ4"/>
<dbReference type="SMART" id="SM00213">
    <property type="entry name" value="UBQ"/>
    <property type="match status" value="1"/>
</dbReference>
<dbReference type="InterPro" id="IPR022617">
    <property type="entry name" value="Rad60/SUMO-like_dom"/>
</dbReference>
<dbReference type="Pfam" id="PF11976">
    <property type="entry name" value="Rad60-SLD"/>
    <property type="match status" value="1"/>
</dbReference>
<dbReference type="GeneID" id="10509012"/>
<dbReference type="RefSeq" id="XP_003291079.1">
    <property type="nucleotide sequence ID" value="XM_003291031.1"/>
</dbReference>
<protein>
    <recommendedName>
        <fullName evidence="1">Ubiquitin-like domain-containing protein</fullName>
    </recommendedName>
</protein>
<dbReference type="FunFam" id="3.10.20.90:FF:000155">
    <property type="entry name" value="Ubiquitin-like protein SMT3"/>
    <property type="match status" value="1"/>
</dbReference>
<dbReference type="CDD" id="cd16116">
    <property type="entry name" value="Ubl_Smt3_like"/>
    <property type="match status" value="1"/>
</dbReference>
<accession>F0ZUJ4</accession>
<keyword evidence="3" id="KW-1185">Reference proteome</keyword>
<evidence type="ECO:0000313" key="2">
    <source>
        <dbReference type="EMBL" id="EGC32393.1"/>
    </source>
</evidence>
<evidence type="ECO:0000313" key="3">
    <source>
        <dbReference type="Proteomes" id="UP000001064"/>
    </source>
</evidence>
<dbReference type="AlphaFoldDB" id="F0ZUJ4"/>
<dbReference type="GO" id="GO:0031386">
    <property type="term" value="F:protein tag activity"/>
    <property type="evidence" value="ECO:0000318"/>
    <property type="project" value="GO_Central"/>
</dbReference>
<dbReference type="GO" id="GO:0005634">
    <property type="term" value="C:nucleus"/>
    <property type="evidence" value="ECO:0000318"/>
    <property type="project" value="GO_Central"/>
</dbReference>
<dbReference type="InterPro" id="IPR000626">
    <property type="entry name" value="Ubiquitin-like_dom"/>
</dbReference>
<dbReference type="PROSITE" id="PS50053">
    <property type="entry name" value="UBIQUITIN_2"/>
    <property type="match status" value="1"/>
</dbReference>
<feature type="domain" description="Ubiquitin-like" evidence="1">
    <location>
        <begin position="19"/>
        <end position="96"/>
    </location>
</feature>
<dbReference type="KEGG" id="dpp:DICPUDRAFT_155644"/>
<dbReference type="InterPro" id="IPR029071">
    <property type="entry name" value="Ubiquitin-like_domsf"/>
</dbReference>
<dbReference type="FunCoup" id="F0ZUJ4">
    <property type="interactions" value="1027"/>
</dbReference>
<dbReference type="Gene3D" id="3.10.20.90">
    <property type="entry name" value="Phosphatidylinositol 3-kinase Catalytic Subunit, Chain A, domain 1"/>
    <property type="match status" value="1"/>
</dbReference>
<dbReference type="Proteomes" id="UP000001064">
    <property type="component" value="Unassembled WGS sequence"/>
</dbReference>
<dbReference type="OrthoDB" id="442921at2759"/>